<evidence type="ECO:0000313" key="1">
    <source>
        <dbReference type="Proteomes" id="UP000887580"/>
    </source>
</evidence>
<reference evidence="2" key="1">
    <citation type="submission" date="2022-11" db="UniProtKB">
        <authorList>
            <consortium name="WormBaseParasite"/>
        </authorList>
    </citation>
    <scope>IDENTIFICATION</scope>
</reference>
<dbReference type="Proteomes" id="UP000887580">
    <property type="component" value="Unplaced"/>
</dbReference>
<evidence type="ECO:0000313" key="2">
    <source>
        <dbReference type="WBParaSite" id="PS1159_v2.g8839.t1"/>
    </source>
</evidence>
<organism evidence="1 2">
    <name type="scientific">Panagrolaimus sp. PS1159</name>
    <dbReference type="NCBI Taxonomy" id="55785"/>
    <lineage>
        <taxon>Eukaryota</taxon>
        <taxon>Metazoa</taxon>
        <taxon>Ecdysozoa</taxon>
        <taxon>Nematoda</taxon>
        <taxon>Chromadorea</taxon>
        <taxon>Rhabditida</taxon>
        <taxon>Tylenchina</taxon>
        <taxon>Panagrolaimomorpha</taxon>
        <taxon>Panagrolaimoidea</taxon>
        <taxon>Panagrolaimidae</taxon>
        <taxon>Panagrolaimus</taxon>
    </lineage>
</organism>
<proteinExistence type="predicted"/>
<name>A0AC35GUF1_9BILA</name>
<protein>
    <submittedName>
        <fullName evidence="2">USP domain-containing protein</fullName>
    </submittedName>
</protein>
<sequence length="911" mass="103853">MARPIPPERHSSQSTSTYGFSEVDKFLKNTNNTNFMPNYNLNNGLRYDIEPRRRDIIKEQVPSPGTLYDIDQSRAYHGYNEGESPKHRSRHRSGHSNLYYEQKDNNLVDDKYPGESPVSPTSEYFSRHDKSRKSTLKQAVNSLRDIIKEQVPSPGILYDIDQSRAYHGYNEGESPKHRSRQRSGHSNLYYEQKDNNMIDDKYPDESPVSPTSEYFSRHDKSRKSTLKQAVNSLFRIFRNKNANHKDDSQLYMGSKNISNSAHVVHRSGSNRGSGSSNFQRTHSFSAPSRQDRSRSVNTREINNTVIVREDLRREPQLPPFQQHPPPRIPPKSEILEAKAKLQPLNRDTGGLPLPKPMPLPVRRQQQQQIVQQIAIQRPTPCQTGIINHGNSCYMNSILQCLACTDKFAQLFVTDNYLKYLKKSSGQKLESSKNHPPPRIPPKSEILEAKAKLQPLNRDTGGLPLPKPMPLPVRQQQLPQQQQIIQQTAIQRPTPCQTGIINHGNSCYMNSILQCLACTDKFAQLFVTDNYLKYLKKSSGQKSESSKNVSTVLATVLQNMWFNGEIDNAVWKLSQVTAENNSQFGNAYQQDAQEYLIWLLDKIHEELKDENCRNHLTSNNRTMNRSEEELAEESLTRLQDGSCSAITKLFCAQFQELAEESLTRLQDGSCSAITKLFCAQFRSSIECVSCKFRNLSFDPFRCVSLTVSPNKNLHLFSAVWIPYNLDRSLTRYGLRMRSNSTIHEMISFLSTQVRNMSEDFTIPCLLLPSGMCHLLDPRIQIPINTSCPLVLIEVPDGEVKPANTDYIATICTFAFGYGNDSKRHGFPFVVVVHRMWNYTKILEEILHRGNDLINYRIASLSTHRENCKIVVGDANEGAVLDPGLSFPLLSCNTQNQTSYNDNRMPILQLTIK</sequence>
<accession>A0AC35GUF1</accession>
<dbReference type="WBParaSite" id="PS1159_v2.g8839.t1">
    <property type="protein sequence ID" value="PS1159_v2.g8839.t1"/>
    <property type="gene ID" value="PS1159_v2.g8839"/>
</dbReference>